<reference evidence="1 2" key="1">
    <citation type="submission" date="2019-03" db="EMBL/GenBank/DDBJ databases">
        <title>Ramlibacter sp. 18x22-1, whole genome shotgun sequence.</title>
        <authorList>
            <person name="Zhang X."/>
            <person name="Feng G."/>
            <person name="Zhu H."/>
        </authorList>
    </citation>
    <scope>NUCLEOTIDE SEQUENCE [LARGE SCALE GENOMIC DNA]</scope>
    <source>
        <strain evidence="1 2">18x22-1</strain>
    </source>
</reference>
<proteinExistence type="predicted"/>
<dbReference type="AlphaFoldDB" id="A0A4Z0BJB0"/>
<dbReference type="OrthoDB" id="8912501at2"/>
<evidence type="ECO:0000313" key="2">
    <source>
        <dbReference type="Proteomes" id="UP000297839"/>
    </source>
</evidence>
<gene>
    <name evidence="1" type="ORF">EZ216_17370</name>
</gene>
<dbReference type="EMBL" id="SMLK01000006">
    <property type="protein sequence ID" value="TFY98357.1"/>
    <property type="molecule type" value="Genomic_DNA"/>
</dbReference>
<keyword evidence="2" id="KW-1185">Reference proteome</keyword>
<organism evidence="1 2">
    <name type="scientific">Ramlibacter humi</name>
    <dbReference type="NCBI Taxonomy" id="2530451"/>
    <lineage>
        <taxon>Bacteria</taxon>
        <taxon>Pseudomonadati</taxon>
        <taxon>Pseudomonadota</taxon>
        <taxon>Betaproteobacteria</taxon>
        <taxon>Burkholderiales</taxon>
        <taxon>Comamonadaceae</taxon>
        <taxon>Ramlibacter</taxon>
    </lineage>
</organism>
<name>A0A4Z0BJB0_9BURK</name>
<evidence type="ECO:0000313" key="1">
    <source>
        <dbReference type="EMBL" id="TFY98357.1"/>
    </source>
</evidence>
<sequence>MEELALVESAALHMESLEAAAERRFDSVHAEAVAAGDAERAKNTPELEQWLSAREQTDAAWSRWAQVMDAKPAA</sequence>
<comment type="caution">
    <text evidence="1">The sequence shown here is derived from an EMBL/GenBank/DDBJ whole genome shotgun (WGS) entry which is preliminary data.</text>
</comment>
<accession>A0A4Z0BJB0</accession>
<dbReference type="Proteomes" id="UP000297839">
    <property type="component" value="Unassembled WGS sequence"/>
</dbReference>
<protein>
    <submittedName>
        <fullName evidence="1">Uncharacterized protein</fullName>
    </submittedName>
</protein>
<dbReference type="RefSeq" id="WP_135251050.1">
    <property type="nucleotide sequence ID" value="NZ_SMLK01000006.1"/>
</dbReference>